<dbReference type="InterPro" id="IPR043502">
    <property type="entry name" value="DNA/RNA_pol_sf"/>
</dbReference>
<evidence type="ECO:0000256" key="1">
    <source>
        <dbReference type="SAM" id="MobiDB-lite"/>
    </source>
</evidence>
<accession>A0A1B2ICW8</accession>
<evidence type="ECO:0000313" key="3">
    <source>
        <dbReference type="Proteomes" id="UP000203302"/>
    </source>
</evidence>
<dbReference type="Pfam" id="PF20286">
    <property type="entry name" value="divDNApol"/>
    <property type="match status" value="1"/>
</dbReference>
<dbReference type="OrthoDB" id="619at10239"/>
<sequence length="770" mass="88301">MEYNEPFRLSKDEYNRDIDVIDAYFEQMTLYIWHQTDHKYSKEFIRAQLDEMFAEDGELAHTYPSCKLWVRDQQTGDRKEKFTTVDKLLRVVIDKQIISAPSLTFYLPEHVKRSKLAEFTAENVRKRAVIKNEMYEAAAAGNDVLKTNKKNEQNAVKTLNNGMSGAFSSPYTVIFNQSSHSVLTSTCRTATSFGNAGNERLLGGNRHYDTPARVIEHFLSIGTLTDFAEFKRCVEKYNLHIPTVQETMDVINYSANLYWRSAVGSEKVEHYVSRVSELERAAFVYMGDFFHLAKYNDKFMRGFIGALISEEEFGDCAHWTDADWSAAEKTIDGDMKIVIAQFRTDVVPLGKSFGDVKLKDEETEKALPWSEQAKYKELISTAMYLQRTIGEYACLIRNVLTTKNLPINIARMPDMIRRVGVVSDTDSTMMTAQWWAQWYTGQHYGREATRVSDAMIYIATQHLRHLMASMSANIGVAKERLFLYAMKNEYKFDSFALTTKAKHYFSIITGQEGQLKKDPELEVKGVSLRTSNIPPVIMKEFKKTIRELCMIVARGDRIEIVPLLEKVAAIEHNVVDSLRAGNAGYLKTTNIKSRDAYQGDEKSYHYHRMYNAIFGPKYGYLEEPPYDAVKLPVNLGSKTAMKDWIESIEDPVIRNGAKQWFEDTNGRTYATLILPEYLVENHGIPPELIAAADLRRTAFATVEPYYHVLECLGVFMIDKKRTRLLSDYYGETLDAEEVLPELKDVKYIKKSERDAEESEEEEDGEEDAAE</sequence>
<dbReference type="RefSeq" id="YP_009293002.1">
    <property type="nucleotide sequence ID" value="NC_031127.1"/>
</dbReference>
<dbReference type="SUPFAM" id="SSF56672">
    <property type="entry name" value="DNA/RNA polymerases"/>
    <property type="match status" value="1"/>
</dbReference>
<evidence type="ECO:0000313" key="2">
    <source>
        <dbReference type="EMBL" id="ANZ49116.1"/>
    </source>
</evidence>
<name>A0A1B2ICW8_9CAUD</name>
<dbReference type="EMBL" id="KX397368">
    <property type="protein sequence ID" value="ANZ49116.1"/>
    <property type="molecule type" value="Genomic_DNA"/>
</dbReference>
<dbReference type="GeneID" id="29069156"/>
<reference evidence="3" key="1">
    <citation type="submission" date="2016-06" db="EMBL/GenBank/DDBJ databases">
        <authorList>
            <person name="Berg J.A."/>
            <person name="Grossarth S.E."/>
            <person name="Jarvis T.M."/>
            <person name="Merrill B.D."/>
            <person name="Breakwell D.P."/>
            <person name="Hope S."/>
            <person name="Grose J.H."/>
        </authorList>
    </citation>
    <scope>NUCLEOTIDE SEQUENCE [LARGE SCALE GENOMIC DNA]</scope>
</reference>
<protein>
    <submittedName>
        <fullName evidence="2">Uncharacterized protein</fullName>
    </submittedName>
</protein>
<organism evidence="2 3">
    <name type="scientific">Erwinia phage vB_EamM_Huxley</name>
    <dbReference type="NCBI Taxonomy" id="1883373"/>
    <lineage>
        <taxon>Viruses</taxon>
        <taxon>Duplodnaviria</taxon>
        <taxon>Heunggongvirae</taxon>
        <taxon>Uroviricota</taxon>
        <taxon>Caudoviricetes</taxon>
        <taxon>Chimalliviridae</taxon>
        <taxon>Machinavirus</taxon>
        <taxon>Machinavirus machina</taxon>
    </lineage>
</organism>
<dbReference type="InterPro" id="IPR046908">
    <property type="entry name" value="divDNApol"/>
</dbReference>
<feature type="region of interest" description="Disordered" evidence="1">
    <location>
        <begin position="750"/>
        <end position="770"/>
    </location>
</feature>
<dbReference type="Proteomes" id="UP000203302">
    <property type="component" value="Segment"/>
</dbReference>
<proteinExistence type="predicted"/>
<gene>
    <name evidence="2" type="ORF">HUXLEY_34</name>
</gene>
<feature type="compositionally biased region" description="Acidic residues" evidence="1">
    <location>
        <begin position="754"/>
        <end position="770"/>
    </location>
</feature>
<dbReference type="KEGG" id="vg:29069156"/>